<keyword evidence="2" id="KW-1185">Reference proteome</keyword>
<gene>
    <name evidence="1" type="ORF">FGO68_gene9106</name>
</gene>
<comment type="caution">
    <text evidence="1">The sequence shown here is derived from an EMBL/GenBank/DDBJ whole genome shotgun (WGS) entry which is preliminary data.</text>
</comment>
<dbReference type="Proteomes" id="UP000785679">
    <property type="component" value="Unassembled WGS sequence"/>
</dbReference>
<proteinExistence type="predicted"/>
<organism evidence="1 2">
    <name type="scientific">Halteria grandinella</name>
    <dbReference type="NCBI Taxonomy" id="5974"/>
    <lineage>
        <taxon>Eukaryota</taxon>
        <taxon>Sar</taxon>
        <taxon>Alveolata</taxon>
        <taxon>Ciliophora</taxon>
        <taxon>Intramacronucleata</taxon>
        <taxon>Spirotrichea</taxon>
        <taxon>Stichotrichia</taxon>
        <taxon>Sporadotrichida</taxon>
        <taxon>Halteriidae</taxon>
        <taxon>Halteria</taxon>
    </lineage>
</organism>
<name>A0A8J8NG80_HALGN</name>
<dbReference type="EMBL" id="RRYP01017603">
    <property type="protein sequence ID" value="TNV74036.1"/>
    <property type="molecule type" value="Genomic_DNA"/>
</dbReference>
<evidence type="ECO:0000313" key="2">
    <source>
        <dbReference type="Proteomes" id="UP000785679"/>
    </source>
</evidence>
<accession>A0A8J8NG80</accession>
<reference evidence="1" key="1">
    <citation type="submission" date="2019-06" db="EMBL/GenBank/DDBJ databases">
        <authorList>
            <person name="Zheng W."/>
        </authorList>
    </citation>
    <scope>NUCLEOTIDE SEQUENCE</scope>
    <source>
        <strain evidence="1">QDHG01</strain>
    </source>
</reference>
<evidence type="ECO:0000313" key="1">
    <source>
        <dbReference type="EMBL" id="TNV74036.1"/>
    </source>
</evidence>
<sequence length="157" mass="17674">MFDFIFEILLDGQISLIEFGPCIFLLSQHALDLLHLFLHSWSLLSHHLLLLLSLLQLNQPTPDSPINLAMLLIHSHLVYLTLLLTQIAHSLQNASLCAEVPVLDEERVMVQIEDVVAVALKVEMLGMGKEDCMDLIVFDGFVTLVGTKDCFLKRALR</sequence>
<protein>
    <submittedName>
        <fullName evidence="1">Uncharacterized protein</fullName>
    </submittedName>
</protein>
<dbReference type="AlphaFoldDB" id="A0A8J8NG80"/>